<dbReference type="SUPFAM" id="SSF53335">
    <property type="entry name" value="S-adenosyl-L-methionine-dependent methyltransferases"/>
    <property type="match status" value="1"/>
</dbReference>
<protein>
    <submittedName>
        <fullName evidence="2">Methyltransferase type 11</fullName>
    </submittedName>
</protein>
<dbReference type="PANTHER" id="PTHR43591:SF24">
    <property type="entry name" value="2-METHOXY-6-POLYPRENYL-1,4-BENZOQUINOL METHYLASE, MITOCHONDRIAL"/>
    <property type="match status" value="1"/>
</dbReference>
<dbReference type="PANTHER" id="PTHR43591">
    <property type="entry name" value="METHYLTRANSFERASE"/>
    <property type="match status" value="1"/>
</dbReference>
<reference evidence="2 3" key="1">
    <citation type="submission" date="2015-12" db="EMBL/GenBank/DDBJ databases">
        <title>Genome sequence of Thalassospira lucentensis MCCC 1A02072.</title>
        <authorList>
            <person name="Lu L."/>
            <person name="Lai Q."/>
            <person name="Shao Z."/>
            <person name="Qian P."/>
        </authorList>
    </citation>
    <scope>NUCLEOTIDE SEQUENCE [LARGE SCALE GENOMIC DNA]</scope>
    <source>
        <strain evidence="2 3">MCCC 1A02072</strain>
    </source>
</reference>
<dbReference type="InterPro" id="IPR029063">
    <property type="entry name" value="SAM-dependent_MTases_sf"/>
</dbReference>
<dbReference type="EMBL" id="LPVY01000002">
    <property type="protein sequence ID" value="KZB69120.1"/>
    <property type="molecule type" value="Genomic_DNA"/>
</dbReference>
<dbReference type="Pfam" id="PF08241">
    <property type="entry name" value="Methyltransf_11"/>
    <property type="match status" value="1"/>
</dbReference>
<feature type="domain" description="Methyltransferase type 11" evidence="1">
    <location>
        <begin position="37"/>
        <end position="130"/>
    </location>
</feature>
<evidence type="ECO:0000259" key="1">
    <source>
        <dbReference type="Pfam" id="PF08241"/>
    </source>
</evidence>
<dbReference type="RefSeq" id="WP_062948168.1">
    <property type="nucleotide sequence ID" value="NZ_LPVY01000002.1"/>
</dbReference>
<dbReference type="GO" id="GO:0032259">
    <property type="term" value="P:methylation"/>
    <property type="evidence" value="ECO:0007669"/>
    <property type="project" value="UniProtKB-KW"/>
</dbReference>
<dbReference type="InterPro" id="IPR013216">
    <property type="entry name" value="Methyltransf_11"/>
</dbReference>
<dbReference type="GO" id="GO:0008757">
    <property type="term" value="F:S-adenosylmethionine-dependent methyltransferase activity"/>
    <property type="evidence" value="ECO:0007669"/>
    <property type="project" value="InterPro"/>
</dbReference>
<proteinExistence type="predicted"/>
<dbReference type="Gene3D" id="3.40.50.150">
    <property type="entry name" value="Vaccinia Virus protein VP39"/>
    <property type="match status" value="1"/>
</dbReference>
<gene>
    <name evidence="2" type="ORF">AUP42_09520</name>
</gene>
<accession>A0A154LCK6</accession>
<evidence type="ECO:0000313" key="3">
    <source>
        <dbReference type="Proteomes" id="UP000076335"/>
    </source>
</evidence>
<dbReference type="CDD" id="cd02440">
    <property type="entry name" value="AdoMet_MTases"/>
    <property type="match status" value="1"/>
</dbReference>
<organism evidence="2 3">
    <name type="scientific">Thalassospira lucentensis</name>
    <dbReference type="NCBI Taxonomy" id="168935"/>
    <lineage>
        <taxon>Bacteria</taxon>
        <taxon>Pseudomonadati</taxon>
        <taxon>Pseudomonadota</taxon>
        <taxon>Alphaproteobacteria</taxon>
        <taxon>Rhodospirillales</taxon>
        <taxon>Thalassospiraceae</taxon>
        <taxon>Thalassospira</taxon>
    </lineage>
</organism>
<evidence type="ECO:0000313" key="2">
    <source>
        <dbReference type="EMBL" id="KZB69120.1"/>
    </source>
</evidence>
<comment type="caution">
    <text evidence="2">The sequence shown here is derived from an EMBL/GenBank/DDBJ whole genome shotgun (WGS) entry which is preliminary data.</text>
</comment>
<dbReference type="OrthoDB" id="9795634at2"/>
<name>A0A154LCK6_9PROT</name>
<keyword evidence="2" id="KW-0808">Transferase</keyword>
<dbReference type="Proteomes" id="UP000076335">
    <property type="component" value="Unassembled WGS sequence"/>
</dbReference>
<keyword evidence="2" id="KW-0489">Methyltransferase</keyword>
<dbReference type="AlphaFoldDB" id="A0A154LCK6"/>
<sequence length="263" mass="28468">MNATTADIYEIAMGRWSRRLSRSFLDFVAAPSCGSLIDVGCGTGSLTLAAATRYPKARIVGVDLIPDYLSEALLSAAPNVSFETGDASNLPFGDDSFDTAFSQLLLNDLEGPAGAVSEMVRVTKPGGRIAASVWDRAGGLSFIRLFLDAAAVIAYPAGDELRSRIFDIPYQSEDALFDLWSDAGLRDVDTATLSIRMDFLDFEDYWQSLLGAHSLIRDFFTGLDPELALQLRTATERSYLGGKDDGRRSLVASAMVVRGIVEE</sequence>